<proteinExistence type="predicted"/>
<organism evidence="1">
    <name type="scientific">Haptolina ericina</name>
    <dbReference type="NCBI Taxonomy" id="156174"/>
    <lineage>
        <taxon>Eukaryota</taxon>
        <taxon>Haptista</taxon>
        <taxon>Haptophyta</taxon>
        <taxon>Prymnesiophyceae</taxon>
        <taxon>Prymnesiales</taxon>
        <taxon>Prymnesiaceae</taxon>
        <taxon>Haptolina</taxon>
    </lineage>
</organism>
<evidence type="ECO:0000313" key="1">
    <source>
        <dbReference type="EMBL" id="CAE0123745.1"/>
    </source>
</evidence>
<protein>
    <submittedName>
        <fullName evidence="1">Uncharacterized protein</fullName>
    </submittedName>
</protein>
<gene>
    <name evidence="1" type="ORF">HERI1096_LOCUS24447</name>
</gene>
<dbReference type="AlphaFoldDB" id="A0A7S3B451"/>
<reference evidence="1" key="1">
    <citation type="submission" date="2021-01" db="EMBL/GenBank/DDBJ databases">
        <authorList>
            <person name="Corre E."/>
            <person name="Pelletier E."/>
            <person name="Niang G."/>
            <person name="Scheremetjew M."/>
            <person name="Finn R."/>
            <person name="Kale V."/>
            <person name="Holt S."/>
            <person name="Cochrane G."/>
            <person name="Meng A."/>
            <person name="Brown T."/>
            <person name="Cohen L."/>
        </authorList>
    </citation>
    <scope>NUCLEOTIDE SEQUENCE</scope>
    <source>
        <strain evidence="1">CCMP281</strain>
    </source>
</reference>
<sequence>MARMGLDKELRTLATTVASELAEAEEGLTLTEQAVRSCRAVEERFEASAATSYAAAQAALVAGDEDGARAHLVERSAVNQRLAEAKLQTVDAEARVERMRISLDALAQRAAQVETLMGRAVSGALESRAVSVDDDPLLRKFRDLEGK</sequence>
<name>A0A7S3B451_9EUKA</name>
<accession>A0A7S3B451</accession>
<dbReference type="EMBL" id="HBHX01044140">
    <property type="protein sequence ID" value="CAE0123745.1"/>
    <property type="molecule type" value="Transcribed_RNA"/>
</dbReference>